<reference evidence="9 10" key="1">
    <citation type="submission" date="2024-04" db="EMBL/GenBank/DDBJ databases">
        <title>Symmetric and asymmetric DNA N6-adenine methylation regulates different biological responses in Mucorales.</title>
        <authorList>
            <consortium name="Lawrence Berkeley National Laboratory"/>
            <person name="Lax C."/>
            <person name="Mondo S.J."/>
            <person name="Osorio-Concepcion M."/>
            <person name="Muszewska A."/>
            <person name="Corrochano-Luque M."/>
            <person name="Gutierrez G."/>
            <person name="Riley R."/>
            <person name="Lipzen A."/>
            <person name="Guo J."/>
            <person name="Hundley H."/>
            <person name="Amirebrahimi M."/>
            <person name="Ng V."/>
            <person name="Lorenzo-Gutierrez D."/>
            <person name="Binder U."/>
            <person name="Yang J."/>
            <person name="Song Y."/>
            <person name="Canovas D."/>
            <person name="Navarro E."/>
            <person name="Freitag M."/>
            <person name="Gabaldon T."/>
            <person name="Grigoriev I.V."/>
            <person name="Corrochano L.M."/>
            <person name="Nicolas F.E."/>
            <person name="Garre V."/>
        </authorList>
    </citation>
    <scope>NUCLEOTIDE SEQUENCE [LARGE SCALE GENOMIC DNA]</scope>
    <source>
        <strain evidence="9 10">L51</strain>
    </source>
</reference>
<evidence type="ECO:0000313" key="10">
    <source>
        <dbReference type="Proteomes" id="UP001448207"/>
    </source>
</evidence>
<dbReference type="Pfam" id="PF07716">
    <property type="entry name" value="bZIP_2"/>
    <property type="match status" value="1"/>
</dbReference>
<feature type="region of interest" description="Disordered" evidence="7">
    <location>
        <begin position="210"/>
        <end position="237"/>
    </location>
</feature>
<evidence type="ECO:0000256" key="4">
    <source>
        <dbReference type="ARBA" id="ARBA00023163"/>
    </source>
</evidence>
<dbReference type="InterPro" id="IPR004827">
    <property type="entry name" value="bZIP"/>
</dbReference>
<name>A0ABR3BAM9_PHYBL</name>
<dbReference type="EMBL" id="JBCLYO010000002">
    <property type="protein sequence ID" value="KAL0092797.1"/>
    <property type="molecule type" value="Genomic_DNA"/>
</dbReference>
<gene>
    <name evidence="9" type="ORF">J3Q64DRAFT_1231075</name>
</gene>
<evidence type="ECO:0000256" key="3">
    <source>
        <dbReference type="ARBA" id="ARBA00023125"/>
    </source>
</evidence>
<evidence type="ECO:0000256" key="7">
    <source>
        <dbReference type="SAM" id="MobiDB-lite"/>
    </source>
</evidence>
<evidence type="ECO:0000256" key="1">
    <source>
        <dbReference type="ARBA" id="ARBA00004123"/>
    </source>
</evidence>
<dbReference type="PANTHER" id="PTHR13044">
    <property type="entry name" value="ACTIVATING TRANSCRIPTION FACTOR ATF 4/5"/>
    <property type="match status" value="1"/>
</dbReference>
<sequence>MISNRSSPAKPVNRAGSDTPPRWTPHIDSLNQTIDPISALSDIDLQRELSIYANAQFTFDTVPGEALGQEKEEQSTTASLRAQDAFQQAMAVGEAMLHQSTREYAQKPYQYPINTNSYEPPIQMYRDMSMETYSAIQSPITPHSHSMVLNNELGYPISSHHTHCPPLSVSSSTPNTPTFYGSIESPKSGGGNDQSIDQFMSMMSSMASSKNFSDSLPSPHSTAFESQPFRPTQEGVPLMRTQSHDPRLRFNNVQSQQAVNITPRRVRTNSMVPSIETTKSYPKALPTPSQSTSAKDNAPGNTNTAVGYNGHNISRTGSISEEDDERDGSEDEGPSHEMSKDDKRRRNTAASARFRVKKKMREQILQRTACEMTEKAKQLEIRVKELEREIGWLKSLVVEKNEARLDQLMQNRPPHADPISKRPS</sequence>
<keyword evidence="4" id="KW-0804">Transcription</keyword>
<dbReference type="SUPFAM" id="SSF57959">
    <property type="entry name" value="Leucine zipper domain"/>
    <property type="match status" value="1"/>
</dbReference>
<feature type="region of interest" description="Disordered" evidence="7">
    <location>
        <begin position="254"/>
        <end position="353"/>
    </location>
</feature>
<dbReference type="PROSITE" id="PS00036">
    <property type="entry name" value="BZIP_BASIC"/>
    <property type="match status" value="1"/>
</dbReference>
<proteinExistence type="predicted"/>
<keyword evidence="6" id="KW-0175">Coiled coil</keyword>
<organism evidence="9 10">
    <name type="scientific">Phycomyces blakesleeanus</name>
    <dbReference type="NCBI Taxonomy" id="4837"/>
    <lineage>
        <taxon>Eukaryota</taxon>
        <taxon>Fungi</taxon>
        <taxon>Fungi incertae sedis</taxon>
        <taxon>Mucoromycota</taxon>
        <taxon>Mucoromycotina</taxon>
        <taxon>Mucoromycetes</taxon>
        <taxon>Mucorales</taxon>
        <taxon>Phycomycetaceae</taxon>
        <taxon>Phycomyces</taxon>
    </lineage>
</organism>
<feature type="compositionally biased region" description="Polar residues" evidence="7">
    <location>
        <begin position="287"/>
        <end position="316"/>
    </location>
</feature>
<feature type="compositionally biased region" description="Polar residues" evidence="7">
    <location>
        <begin position="210"/>
        <end position="225"/>
    </location>
</feature>
<feature type="compositionally biased region" description="Acidic residues" evidence="7">
    <location>
        <begin position="320"/>
        <end position="332"/>
    </location>
</feature>
<dbReference type="Proteomes" id="UP001448207">
    <property type="component" value="Unassembled WGS sequence"/>
</dbReference>
<keyword evidence="5" id="KW-0539">Nucleus</keyword>
<comment type="subcellular location">
    <subcellularLocation>
        <location evidence="1">Nucleus</location>
    </subcellularLocation>
</comment>
<dbReference type="SMART" id="SM00338">
    <property type="entry name" value="BRLZ"/>
    <property type="match status" value="1"/>
</dbReference>
<dbReference type="PROSITE" id="PS50217">
    <property type="entry name" value="BZIP"/>
    <property type="match status" value="1"/>
</dbReference>
<dbReference type="CDD" id="cd14705">
    <property type="entry name" value="bZIP_Zip1"/>
    <property type="match status" value="1"/>
</dbReference>
<feature type="domain" description="BZIP" evidence="8">
    <location>
        <begin position="337"/>
        <end position="400"/>
    </location>
</feature>
<feature type="compositionally biased region" description="Basic and acidic residues" evidence="7">
    <location>
        <begin position="333"/>
        <end position="344"/>
    </location>
</feature>
<dbReference type="PANTHER" id="PTHR13044:SF14">
    <property type="entry name" value="CRYPTOCEPHAL, ISOFORM A"/>
    <property type="match status" value="1"/>
</dbReference>
<feature type="region of interest" description="Disordered" evidence="7">
    <location>
        <begin position="1"/>
        <end position="24"/>
    </location>
</feature>
<evidence type="ECO:0000313" key="9">
    <source>
        <dbReference type="EMBL" id="KAL0092797.1"/>
    </source>
</evidence>
<comment type="caution">
    <text evidence="9">The sequence shown here is derived from an EMBL/GenBank/DDBJ whole genome shotgun (WGS) entry which is preliminary data.</text>
</comment>
<protein>
    <recommendedName>
        <fullName evidence="8">BZIP domain-containing protein</fullName>
    </recommendedName>
</protein>
<keyword evidence="3" id="KW-0238">DNA-binding</keyword>
<evidence type="ECO:0000256" key="6">
    <source>
        <dbReference type="SAM" id="Coils"/>
    </source>
</evidence>
<feature type="compositionally biased region" description="Polar residues" evidence="7">
    <location>
        <begin position="268"/>
        <end position="280"/>
    </location>
</feature>
<keyword evidence="2" id="KW-0805">Transcription regulation</keyword>
<evidence type="ECO:0000256" key="5">
    <source>
        <dbReference type="ARBA" id="ARBA00023242"/>
    </source>
</evidence>
<evidence type="ECO:0000259" key="8">
    <source>
        <dbReference type="PROSITE" id="PS50217"/>
    </source>
</evidence>
<accession>A0ABR3BAM9</accession>
<feature type="coiled-coil region" evidence="6">
    <location>
        <begin position="369"/>
        <end position="396"/>
    </location>
</feature>
<dbReference type="Gene3D" id="1.20.5.170">
    <property type="match status" value="1"/>
</dbReference>
<dbReference type="InterPro" id="IPR046347">
    <property type="entry name" value="bZIP_sf"/>
</dbReference>
<keyword evidence="10" id="KW-1185">Reference proteome</keyword>
<evidence type="ECO:0000256" key="2">
    <source>
        <dbReference type="ARBA" id="ARBA00023015"/>
    </source>
</evidence>